<proteinExistence type="predicted"/>
<dbReference type="RefSeq" id="WP_002492740.1">
    <property type="nucleotide sequence ID" value="NZ_AP021848.1"/>
</dbReference>
<name>A0A4Q9W951_STALU</name>
<organism evidence="1 2">
    <name type="scientific">Staphylococcus lugdunensis</name>
    <dbReference type="NCBI Taxonomy" id="28035"/>
    <lineage>
        <taxon>Bacteria</taxon>
        <taxon>Bacillati</taxon>
        <taxon>Bacillota</taxon>
        <taxon>Bacilli</taxon>
        <taxon>Bacillales</taxon>
        <taxon>Staphylococcaceae</taxon>
        <taxon>Staphylococcus</taxon>
    </lineage>
</organism>
<gene>
    <name evidence="1" type="ORF">EQ812_10375</name>
</gene>
<dbReference type="Gene3D" id="3.40.30.10">
    <property type="entry name" value="Glutaredoxin"/>
    <property type="match status" value="1"/>
</dbReference>
<dbReference type="Proteomes" id="UP000293637">
    <property type="component" value="Unassembled WGS sequence"/>
</dbReference>
<dbReference type="Pfam" id="PF14595">
    <property type="entry name" value="Thioredoxin_9"/>
    <property type="match status" value="1"/>
</dbReference>
<protein>
    <submittedName>
        <fullName evidence="1">Thioredoxin family protein</fullName>
    </submittedName>
</protein>
<sequence>MAKLETYFKQSQPIGQYIDDMTVNKENVLSIYESFKLPNDDQRLKQLQQSAYSKVLVISEDWCGDAMMNLPILKRISEELNWEVRVFHRDEDTDLIDQYLTNGTSRSIPIFIFLNDNYEQETVWGPRAQIVQKFVDDVRSTHLPNKEDANYEDMLNETHVIISNRYKTDSTLWQAVYDSIITKLS</sequence>
<dbReference type="SUPFAM" id="SSF52833">
    <property type="entry name" value="Thioredoxin-like"/>
    <property type="match status" value="1"/>
</dbReference>
<reference evidence="1 2" key="1">
    <citation type="journal article" date="2019" name="Sci. Transl. Med.">
        <title>Quorum sensing between bacterial species on the skin protects against epidermal injury in atopic dermatitis.</title>
        <authorList>
            <person name="Williams M.R."/>
        </authorList>
    </citation>
    <scope>NUCLEOTIDE SEQUENCE [LARGE SCALE GENOMIC DNA]</scope>
    <source>
        <strain evidence="1 2">E7</strain>
    </source>
</reference>
<accession>A0A4Q9W951</accession>
<dbReference type="GeneID" id="58091707"/>
<dbReference type="InterPro" id="IPR036249">
    <property type="entry name" value="Thioredoxin-like_sf"/>
</dbReference>
<evidence type="ECO:0000313" key="1">
    <source>
        <dbReference type="EMBL" id="TBW71605.1"/>
    </source>
</evidence>
<dbReference type="AlphaFoldDB" id="A0A4Q9W951"/>
<dbReference type="EMBL" id="SCHB01000007">
    <property type="protein sequence ID" value="TBW71605.1"/>
    <property type="molecule type" value="Genomic_DNA"/>
</dbReference>
<evidence type="ECO:0000313" key="2">
    <source>
        <dbReference type="Proteomes" id="UP000293637"/>
    </source>
</evidence>
<comment type="caution">
    <text evidence="1">The sequence shown here is derived from an EMBL/GenBank/DDBJ whole genome shotgun (WGS) entry which is preliminary data.</text>
</comment>